<dbReference type="SUPFAM" id="SSF81296">
    <property type="entry name" value="E set domains"/>
    <property type="match status" value="1"/>
</dbReference>
<dbReference type="EMBL" id="KV454407">
    <property type="protein sequence ID" value="ODQ67140.1"/>
    <property type="molecule type" value="Genomic_DNA"/>
</dbReference>
<dbReference type="SUPFAM" id="SSF160219">
    <property type="entry name" value="AMPKBI-like"/>
    <property type="match status" value="1"/>
</dbReference>
<dbReference type="Pfam" id="PF04739">
    <property type="entry name" value="AMPKBI"/>
    <property type="match status" value="1"/>
</dbReference>
<dbReference type="GO" id="GO:0005737">
    <property type="term" value="C:cytoplasm"/>
    <property type="evidence" value="ECO:0007669"/>
    <property type="project" value="TreeGrafter"/>
</dbReference>
<keyword evidence="5" id="KW-1185">Reference proteome</keyword>
<dbReference type="InterPro" id="IPR037256">
    <property type="entry name" value="ASC_dom_sf"/>
</dbReference>
<dbReference type="STRING" id="857566.A0A1E3PPA9"/>
<feature type="compositionally biased region" description="Polar residues" evidence="2">
    <location>
        <begin position="65"/>
        <end position="78"/>
    </location>
</feature>
<dbReference type="OrthoDB" id="531008at2759"/>
<dbReference type="GO" id="GO:0005634">
    <property type="term" value="C:nucleus"/>
    <property type="evidence" value="ECO:0007669"/>
    <property type="project" value="TreeGrafter"/>
</dbReference>
<feature type="region of interest" description="Disordered" evidence="2">
    <location>
        <begin position="1"/>
        <end position="78"/>
    </location>
</feature>
<evidence type="ECO:0000259" key="3">
    <source>
        <dbReference type="SMART" id="SM01010"/>
    </source>
</evidence>
<feature type="compositionally biased region" description="Low complexity" evidence="2">
    <location>
        <begin position="42"/>
        <end position="58"/>
    </location>
</feature>
<evidence type="ECO:0000256" key="2">
    <source>
        <dbReference type="SAM" id="MobiDB-lite"/>
    </source>
</evidence>
<feature type="region of interest" description="Disordered" evidence="2">
    <location>
        <begin position="358"/>
        <end position="387"/>
    </location>
</feature>
<dbReference type="Gene3D" id="6.20.250.60">
    <property type="match status" value="1"/>
</dbReference>
<dbReference type="Gene3D" id="2.60.40.10">
    <property type="entry name" value="Immunoglobulins"/>
    <property type="match status" value="1"/>
</dbReference>
<dbReference type="AlphaFoldDB" id="A0A1E3PPA9"/>
<dbReference type="InterPro" id="IPR050827">
    <property type="entry name" value="CRP1_MDG1_kinase"/>
</dbReference>
<dbReference type="Pfam" id="PF16561">
    <property type="entry name" value="AMPK1_CBM"/>
    <property type="match status" value="1"/>
</dbReference>
<proteinExistence type="inferred from homology"/>
<dbReference type="PANTHER" id="PTHR10343">
    <property type="entry name" value="5'-AMP-ACTIVATED PROTEIN KINASE , BETA SUBUNIT"/>
    <property type="match status" value="1"/>
</dbReference>
<dbReference type="InterPro" id="IPR006828">
    <property type="entry name" value="ASC_dom"/>
</dbReference>
<evidence type="ECO:0000256" key="1">
    <source>
        <dbReference type="ARBA" id="ARBA00010926"/>
    </source>
</evidence>
<dbReference type="Proteomes" id="UP000095009">
    <property type="component" value="Unassembled WGS sequence"/>
</dbReference>
<dbReference type="InterPro" id="IPR014756">
    <property type="entry name" value="Ig_E-set"/>
</dbReference>
<evidence type="ECO:0000313" key="4">
    <source>
        <dbReference type="EMBL" id="ODQ67140.1"/>
    </source>
</evidence>
<dbReference type="PANTHER" id="PTHR10343:SF84">
    <property type="entry name" value="5'-AMP-ACTIVATED PROTEIN KINASE SUBUNIT BETA-1"/>
    <property type="match status" value="1"/>
</dbReference>
<dbReference type="CDD" id="cd02859">
    <property type="entry name" value="E_set_AMPKbeta_like_N"/>
    <property type="match status" value="1"/>
</dbReference>
<dbReference type="InterPro" id="IPR032640">
    <property type="entry name" value="AMPK1_CBM"/>
</dbReference>
<evidence type="ECO:0000313" key="5">
    <source>
        <dbReference type="Proteomes" id="UP000095009"/>
    </source>
</evidence>
<dbReference type="GO" id="GO:0031588">
    <property type="term" value="C:nucleotide-activated protein kinase complex"/>
    <property type="evidence" value="ECO:0007669"/>
    <property type="project" value="TreeGrafter"/>
</dbReference>
<feature type="domain" description="Association with the SNF1 complex (ASC)" evidence="3">
    <location>
        <begin position="401"/>
        <end position="504"/>
    </location>
</feature>
<dbReference type="SMART" id="SM01010">
    <property type="entry name" value="AMPKBI"/>
    <property type="match status" value="1"/>
</dbReference>
<dbReference type="GO" id="GO:0019901">
    <property type="term" value="F:protein kinase binding"/>
    <property type="evidence" value="ECO:0007669"/>
    <property type="project" value="TreeGrafter"/>
</dbReference>
<dbReference type="InterPro" id="IPR013783">
    <property type="entry name" value="Ig-like_fold"/>
</dbReference>
<gene>
    <name evidence="4" type="ORF">NADFUDRAFT_81724</name>
</gene>
<comment type="similarity">
    <text evidence="1">Belongs to the 5'-AMP-activated protein kinase beta subunit family.</text>
</comment>
<dbReference type="GO" id="GO:0007165">
    <property type="term" value="P:signal transduction"/>
    <property type="evidence" value="ECO:0007669"/>
    <property type="project" value="TreeGrafter"/>
</dbReference>
<reference evidence="4 5" key="1">
    <citation type="journal article" date="2016" name="Proc. Natl. Acad. Sci. U.S.A.">
        <title>Comparative genomics of biotechnologically important yeasts.</title>
        <authorList>
            <person name="Riley R."/>
            <person name="Haridas S."/>
            <person name="Wolfe K.H."/>
            <person name="Lopes M.R."/>
            <person name="Hittinger C.T."/>
            <person name="Goeker M."/>
            <person name="Salamov A.A."/>
            <person name="Wisecaver J.H."/>
            <person name="Long T.M."/>
            <person name="Calvey C.H."/>
            <person name="Aerts A.L."/>
            <person name="Barry K.W."/>
            <person name="Choi C."/>
            <person name="Clum A."/>
            <person name="Coughlan A.Y."/>
            <person name="Deshpande S."/>
            <person name="Douglass A.P."/>
            <person name="Hanson S.J."/>
            <person name="Klenk H.-P."/>
            <person name="LaButti K.M."/>
            <person name="Lapidus A."/>
            <person name="Lindquist E.A."/>
            <person name="Lipzen A.M."/>
            <person name="Meier-Kolthoff J.P."/>
            <person name="Ohm R.A."/>
            <person name="Otillar R.P."/>
            <person name="Pangilinan J.L."/>
            <person name="Peng Y."/>
            <person name="Rokas A."/>
            <person name="Rosa C.A."/>
            <person name="Scheuner C."/>
            <person name="Sibirny A.A."/>
            <person name="Slot J.C."/>
            <person name="Stielow J.B."/>
            <person name="Sun H."/>
            <person name="Kurtzman C.P."/>
            <person name="Blackwell M."/>
            <person name="Grigoriev I.V."/>
            <person name="Jeffries T.W."/>
        </authorList>
    </citation>
    <scope>NUCLEOTIDE SEQUENCE [LARGE SCALE GENOMIC DNA]</scope>
    <source>
        <strain evidence="4 5">DSM 6958</strain>
    </source>
</reference>
<feature type="region of interest" description="Disordered" evidence="2">
    <location>
        <begin position="132"/>
        <end position="151"/>
    </location>
</feature>
<accession>A0A1E3PPA9</accession>
<protein>
    <submittedName>
        <fullName evidence="4">AMPKBI-domain-containing protein</fullName>
    </submittedName>
</protein>
<organism evidence="4 5">
    <name type="scientific">Nadsonia fulvescens var. elongata DSM 6958</name>
    <dbReference type="NCBI Taxonomy" id="857566"/>
    <lineage>
        <taxon>Eukaryota</taxon>
        <taxon>Fungi</taxon>
        <taxon>Dikarya</taxon>
        <taxon>Ascomycota</taxon>
        <taxon>Saccharomycotina</taxon>
        <taxon>Dipodascomycetes</taxon>
        <taxon>Dipodascales</taxon>
        <taxon>Dipodascales incertae sedis</taxon>
        <taxon>Nadsonia</taxon>
    </lineage>
</organism>
<name>A0A1E3PPA9_9ASCO</name>
<sequence length="506" mass="55045">MGNTVSSSKTKLHSHSQQGSSAPTSPTTLSKPAQAALPHFASSSSSPTSSSSSSSSSSAPKSGDTKSGLSPLQPTRSPAAQRLYDIALSDRDNLERLYYSQSESSKNIVASAMAFLPGGKIDLGRDISIRNGSGLSPPHSHDDLKNLAKSRPNGGLEILQLGSDLTGFKFEQLNPTSRPQSPPLSTSASVSSLSTHVSSVLSGQEVDLYYCPPTQETVPVTINWKQGFANNSNNINKINDEGLQTVSKVFLTGTFTGWTKMIPLVRVETTHDDKCALFTATVNLTPGIHRIRFVVDNELRCSDDLPMATDSMGNFVNYIEVSSKEKEALDFKMNSNGEMYHQMSTSALCSSLDASGTSLKRIPDRSQDKEENYDIHDDDEYKDNDHDIESWSSHNSFGEFKPHVSSVYSCEIPAIFANQTNDTYPQTQPHPKTSAPPGLPPHLDTMILNTSFSKEKEDSSVLPIPNHVILSHLATTSIKNNILAVASINRYKSKFVTQILYTPLQL</sequence>
<feature type="compositionally biased region" description="Polar residues" evidence="2">
    <location>
        <begin position="1"/>
        <end position="31"/>
    </location>
</feature>
<feature type="compositionally biased region" description="Basic and acidic residues" evidence="2">
    <location>
        <begin position="361"/>
        <end position="375"/>
    </location>
</feature>